<evidence type="ECO:0000256" key="4">
    <source>
        <dbReference type="ARBA" id="ARBA00022448"/>
    </source>
</evidence>
<protein>
    <recommendedName>
        <fullName evidence="3">P-type Cu(+) transporter</fullName>
        <ecNumber evidence="3">7.2.2.8</ecNumber>
    </recommendedName>
</protein>
<dbReference type="GO" id="GO:0055085">
    <property type="term" value="P:transmembrane transport"/>
    <property type="evidence" value="ECO:0000318"/>
    <property type="project" value="GO_Central"/>
</dbReference>
<feature type="transmembrane region" description="Helical" evidence="16">
    <location>
        <begin position="612"/>
        <end position="632"/>
    </location>
</feature>
<evidence type="ECO:0000259" key="17">
    <source>
        <dbReference type="PROSITE" id="PS50846"/>
    </source>
</evidence>
<evidence type="ECO:0000256" key="5">
    <source>
        <dbReference type="ARBA" id="ARBA00022692"/>
    </source>
</evidence>
<feature type="transmembrane region" description="Helical" evidence="16">
    <location>
        <begin position="570"/>
        <end position="592"/>
    </location>
</feature>
<dbReference type="Proteomes" id="UP000006906">
    <property type="component" value="Chromosome 16"/>
</dbReference>
<dbReference type="KEGG" id="cre:CHLRE_16g682369v5"/>
<feature type="domain" description="HMA" evidence="17">
    <location>
        <begin position="128"/>
        <end position="194"/>
    </location>
</feature>
<dbReference type="InterPro" id="IPR008250">
    <property type="entry name" value="ATPase_P-typ_transduc_dom_A_sf"/>
</dbReference>
<keyword evidence="10" id="KW-1278">Translocase</keyword>
<evidence type="ECO:0000256" key="13">
    <source>
        <dbReference type="ARBA" id="ARBA00023065"/>
    </source>
</evidence>
<feature type="transmembrane region" description="Helical" evidence="16">
    <location>
        <begin position="1105"/>
        <end position="1126"/>
    </location>
</feature>
<dbReference type="STRING" id="3055.A0A2K3CU24"/>
<dbReference type="FunFam" id="3.40.50.1000:FF:000031">
    <property type="entry name" value="Probable copper-transporting ATPase HMA5"/>
    <property type="match status" value="1"/>
</dbReference>
<dbReference type="Gene3D" id="3.40.1110.10">
    <property type="entry name" value="Calcium-transporting ATPase, cytoplasmic domain N"/>
    <property type="match status" value="1"/>
</dbReference>
<evidence type="ECO:0000256" key="11">
    <source>
        <dbReference type="ARBA" id="ARBA00022989"/>
    </source>
</evidence>
<dbReference type="Gene3D" id="3.30.70.100">
    <property type="match status" value="3"/>
</dbReference>
<dbReference type="GO" id="GO:0016887">
    <property type="term" value="F:ATP hydrolysis activity"/>
    <property type="evidence" value="ECO:0007669"/>
    <property type="project" value="InterPro"/>
</dbReference>
<evidence type="ECO:0000256" key="10">
    <source>
        <dbReference type="ARBA" id="ARBA00022967"/>
    </source>
</evidence>
<dbReference type="Gene3D" id="2.70.150.10">
    <property type="entry name" value="Calcium-transporting ATPase, cytoplasmic transduction domain A"/>
    <property type="match status" value="1"/>
</dbReference>
<dbReference type="InterPro" id="IPR006121">
    <property type="entry name" value="HMA_dom"/>
</dbReference>
<evidence type="ECO:0000256" key="12">
    <source>
        <dbReference type="ARBA" id="ARBA00023008"/>
    </source>
</evidence>
<dbReference type="InterPro" id="IPR023214">
    <property type="entry name" value="HAD_sf"/>
</dbReference>
<dbReference type="FunFam" id="3.30.70.100:FF:000005">
    <property type="entry name" value="Copper-exporting P-type ATPase A"/>
    <property type="match status" value="1"/>
</dbReference>
<dbReference type="NCBIfam" id="TIGR01494">
    <property type="entry name" value="ATPase_P-type"/>
    <property type="match status" value="2"/>
</dbReference>
<dbReference type="FunFam" id="2.70.150.10:FF:000002">
    <property type="entry name" value="Copper-transporting ATPase 1, putative"/>
    <property type="match status" value="1"/>
</dbReference>
<feature type="compositionally biased region" description="Gly residues" evidence="15">
    <location>
        <begin position="799"/>
        <end position="808"/>
    </location>
</feature>
<name>A0A2K3CU24_CHLRE</name>
<evidence type="ECO:0000256" key="1">
    <source>
        <dbReference type="ARBA" id="ARBA00004370"/>
    </source>
</evidence>
<sequence length="1187" mass="121667">MDKALRWLSSLRYEKLPEKEKDDREASGASSSKYVPMATLGPDEKARWPVALLSVKGMTCAACSKAVEGALSSVAGVKRVSVALLQESAEVHYDEAAVGPEALVGAVEDAGFEGGLISVRQPKPAALEALRMRVSGMVCAACSTAVENALLSCSGVSRAAVALASGEVEVTFDSAVVAAEALVEAVEDAGFEATLLSQGGLESLTLAVSGMSVSGDATAVEVALRRVPGVAKAAVSLLTGHAEVWYDPNTAGPRDMIGAIERCDGGAGGAEGLTATLQRSELAAAGGAQAAAARELRYWWGLFSSSLFFTVPVFVVAMVLPMIPGSAAITSMPIFGFPCNQLVKWVLATPVQFVVGWRFHRGAFKALRRGTANMDVLVSLGTNASYIYSVISIMFHHMNRHKLSSEYVPTDFFETSAMLITFILLGKYLEAAAKGRTSAALAALAALAPDSATLVTLDPETGGVVDSCEVASALIHRGDVLRVLPGAKVPTDGVIVDGQSYVNEAMVTGESVPKWKRPGDVVIGGTINTSNPLLVRATRVGSETVLSQIVRLVEHAQMSKAPVQAFADRVASIFVPVVIVISLLTLLCWFIAGNANAFPADWLPEGHSPFLFALLFAIAVLVIACPCALGLATPTAVMVGTGVAAQMGILIKGADALEAASKVDVVVFDKTGTLTRGRPTVTDWRLMDPLPLSSSAGGGAPATAPAALSASAGGGAGAGVDLATLCRCVGAAESSSEHPLARAILDFCTLQLVMLQHGATTADTAAASQQQRRSSLGTGGKDPKEGSRGGAAYLTNGNGANGLNGNGSNGSNHAELEALLPKASDVVMAPGVGITCTVRGDQLASLAAAAAAAAASATSSSGGAGARSPRASAAAAASAGGAGAKSGGGGAGQGPVRVAVGNRLLMQQEGVAVPEEAEAYVAPMESSGHTCVHVALNGRLVGILAVADPLKPEAPGVVAALRSRKVEVVMLTGDNWRTARALAAQLGIETVFAETLPKTKAQKVRELQGAGKTVAMVGDGVNDSPALAAADVGVAIGSGTDIAIEAADYVLMRDDLEDVLVAIDVSQRTFNRIRLNYLWAMGYNTLMIPVAAGVFYPAVHMQLPPWLAGLCMAFSSVSVVASSLLLRRYRRPPRVMRRVVTRGAEGGEGGEQEEEDSGHGYGHDAGQRSTLLPKAGGSGGGGLLRSA</sequence>
<dbReference type="Gene3D" id="3.40.50.1000">
    <property type="entry name" value="HAD superfamily/HAD-like"/>
    <property type="match status" value="2"/>
</dbReference>
<dbReference type="SFLD" id="SFLDS00003">
    <property type="entry name" value="Haloacid_Dehalogenase"/>
    <property type="match status" value="1"/>
</dbReference>
<dbReference type="Pfam" id="PF00122">
    <property type="entry name" value="E1-E2_ATPase"/>
    <property type="match status" value="1"/>
</dbReference>
<keyword evidence="11 16" id="KW-1133">Transmembrane helix</keyword>
<dbReference type="GO" id="GO:0005886">
    <property type="term" value="C:plasma membrane"/>
    <property type="evidence" value="ECO:0000318"/>
    <property type="project" value="GO_Central"/>
</dbReference>
<keyword evidence="4" id="KW-0813">Transport</keyword>
<dbReference type="SUPFAM" id="SSF81665">
    <property type="entry name" value="Calcium ATPase, transmembrane domain M"/>
    <property type="match status" value="1"/>
</dbReference>
<evidence type="ECO:0000256" key="14">
    <source>
        <dbReference type="ARBA" id="ARBA00023136"/>
    </source>
</evidence>
<dbReference type="PaxDb" id="3055-EDO98907"/>
<organism evidence="18 19">
    <name type="scientific">Chlamydomonas reinhardtii</name>
    <name type="common">Chlamydomonas smithii</name>
    <dbReference type="NCBI Taxonomy" id="3055"/>
    <lineage>
        <taxon>Eukaryota</taxon>
        <taxon>Viridiplantae</taxon>
        <taxon>Chlorophyta</taxon>
        <taxon>core chlorophytes</taxon>
        <taxon>Chlorophyceae</taxon>
        <taxon>CS clade</taxon>
        <taxon>Chlamydomonadales</taxon>
        <taxon>Chlamydomonadaceae</taxon>
        <taxon>Chlamydomonas</taxon>
    </lineage>
</organism>
<dbReference type="OrthoDB" id="432719at2759"/>
<evidence type="ECO:0000256" key="6">
    <source>
        <dbReference type="ARBA" id="ARBA00022723"/>
    </source>
</evidence>
<feature type="transmembrane region" description="Helical" evidence="16">
    <location>
        <begin position="407"/>
        <end position="426"/>
    </location>
</feature>
<feature type="transmembrane region" description="Helical" evidence="16">
    <location>
        <begin position="342"/>
        <end position="360"/>
    </location>
</feature>
<keyword evidence="8" id="KW-0547">Nucleotide-binding</keyword>
<feature type="compositionally biased region" description="Gly residues" evidence="15">
    <location>
        <begin position="1176"/>
        <end position="1187"/>
    </location>
</feature>
<proteinExistence type="inferred from homology"/>
<evidence type="ECO:0000256" key="8">
    <source>
        <dbReference type="ARBA" id="ARBA00022741"/>
    </source>
</evidence>
<dbReference type="FunCoup" id="A0A2K3CU24">
    <property type="interactions" value="1508"/>
</dbReference>
<keyword evidence="6" id="KW-0479">Metal-binding</keyword>
<dbReference type="Gramene" id="PNW71782">
    <property type="protein sequence ID" value="PNW71782"/>
    <property type="gene ID" value="CHLRE_16g682369v5"/>
</dbReference>
<feature type="domain" description="HMA" evidence="17">
    <location>
        <begin position="49"/>
        <end position="115"/>
    </location>
</feature>
<dbReference type="GO" id="GO:0005507">
    <property type="term" value="F:copper ion binding"/>
    <property type="evidence" value="ECO:0000318"/>
    <property type="project" value="GO_Central"/>
</dbReference>
<dbReference type="PANTHER" id="PTHR46594">
    <property type="entry name" value="P-TYPE CATION-TRANSPORTING ATPASE"/>
    <property type="match status" value="1"/>
</dbReference>
<dbReference type="Pfam" id="PF00403">
    <property type="entry name" value="HMA"/>
    <property type="match status" value="2"/>
</dbReference>
<dbReference type="FunFam" id="3.30.70.100:FF:000001">
    <property type="entry name" value="ATPase copper transporting beta"/>
    <property type="match status" value="1"/>
</dbReference>
<dbReference type="PROSITE" id="PS01047">
    <property type="entry name" value="HMA_1"/>
    <property type="match status" value="2"/>
</dbReference>
<dbReference type="InterPro" id="IPR036412">
    <property type="entry name" value="HAD-like_sf"/>
</dbReference>
<comment type="subcellular location">
    <subcellularLocation>
        <location evidence="1">Membrane</location>
    </subcellularLocation>
</comment>
<dbReference type="EC" id="7.2.2.8" evidence="3"/>
<feature type="transmembrane region" description="Helical" evidence="16">
    <location>
        <begin position="372"/>
        <end position="395"/>
    </location>
</feature>
<dbReference type="SFLD" id="SFLDG00002">
    <property type="entry name" value="C1.7:_P-type_atpase_like"/>
    <property type="match status" value="1"/>
</dbReference>
<keyword evidence="9" id="KW-0067">ATP-binding</keyword>
<keyword evidence="19" id="KW-1185">Reference proteome</keyword>
<keyword evidence="7" id="KW-0677">Repeat</keyword>
<dbReference type="GeneID" id="5724817"/>
<gene>
    <name evidence="18" type="ORF">CHLRE_16g682369v5</name>
</gene>
<dbReference type="GO" id="GO:0010273">
    <property type="term" value="P:detoxification of copper ion"/>
    <property type="evidence" value="ECO:0000318"/>
    <property type="project" value="GO_Central"/>
</dbReference>
<comment type="similarity">
    <text evidence="2">Belongs to the cation transport ATPase (P-type) (TC 3.A.3) family. Type IB subfamily.</text>
</comment>
<dbReference type="PANTHER" id="PTHR46594:SF4">
    <property type="entry name" value="P-TYPE CATION-TRANSPORTING ATPASE"/>
    <property type="match status" value="1"/>
</dbReference>
<evidence type="ECO:0000256" key="15">
    <source>
        <dbReference type="SAM" id="MobiDB-lite"/>
    </source>
</evidence>
<dbReference type="PROSITE" id="PS50846">
    <property type="entry name" value="HMA_2"/>
    <property type="match status" value="3"/>
</dbReference>
<dbReference type="InterPro" id="IPR044492">
    <property type="entry name" value="P_typ_ATPase_HD_dom"/>
</dbReference>
<dbReference type="SFLD" id="SFLDF00027">
    <property type="entry name" value="p-type_atpase"/>
    <property type="match status" value="1"/>
</dbReference>
<dbReference type="Pfam" id="PF00702">
    <property type="entry name" value="Hydrolase"/>
    <property type="match status" value="1"/>
</dbReference>
<dbReference type="RefSeq" id="XP_042915749.1">
    <property type="nucleotide sequence ID" value="XM_043071462.1"/>
</dbReference>
<evidence type="ECO:0000256" key="3">
    <source>
        <dbReference type="ARBA" id="ARBA00012517"/>
    </source>
</evidence>
<dbReference type="PRINTS" id="PR00942">
    <property type="entry name" value="CUATPASEI"/>
</dbReference>
<dbReference type="InterPro" id="IPR023299">
    <property type="entry name" value="ATPase_P-typ_cyto_dom_N"/>
</dbReference>
<keyword evidence="14 16" id="KW-0472">Membrane</keyword>
<evidence type="ECO:0000313" key="18">
    <source>
        <dbReference type="EMBL" id="PNW71782.1"/>
    </source>
</evidence>
<feature type="region of interest" description="Disordered" evidence="15">
    <location>
        <begin position="763"/>
        <end position="809"/>
    </location>
</feature>
<keyword evidence="13" id="KW-0406">Ion transport</keyword>
<feature type="transmembrane region" description="Helical" evidence="16">
    <location>
        <begin position="298"/>
        <end position="322"/>
    </location>
</feature>
<dbReference type="SUPFAM" id="SSF55008">
    <property type="entry name" value="HMA, heavy metal-associated domain"/>
    <property type="match status" value="3"/>
</dbReference>
<dbReference type="SUPFAM" id="SSF81653">
    <property type="entry name" value="Calcium ATPase, transduction domain A"/>
    <property type="match status" value="1"/>
</dbReference>
<dbReference type="GO" id="GO:0140581">
    <property type="term" value="F:P-type monovalent copper transporter activity"/>
    <property type="evidence" value="ECO:0007669"/>
    <property type="project" value="UniProtKB-EC"/>
</dbReference>
<feature type="compositionally biased region" description="Low complexity" evidence="15">
    <location>
        <begin position="763"/>
        <end position="775"/>
    </location>
</feature>
<evidence type="ECO:0000256" key="7">
    <source>
        <dbReference type="ARBA" id="ARBA00022737"/>
    </source>
</evidence>
<evidence type="ECO:0000256" key="9">
    <source>
        <dbReference type="ARBA" id="ARBA00022840"/>
    </source>
</evidence>
<reference evidence="18 19" key="1">
    <citation type="journal article" date="2007" name="Science">
        <title>The Chlamydomonas genome reveals the evolution of key animal and plant functions.</title>
        <authorList>
            <person name="Merchant S.S."/>
            <person name="Prochnik S.E."/>
            <person name="Vallon O."/>
            <person name="Harris E.H."/>
            <person name="Karpowicz S.J."/>
            <person name="Witman G.B."/>
            <person name="Terry A."/>
            <person name="Salamov A."/>
            <person name="Fritz-Laylin L.K."/>
            <person name="Marechal-Drouard L."/>
            <person name="Marshall W.F."/>
            <person name="Qu L.H."/>
            <person name="Nelson D.R."/>
            <person name="Sanderfoot A.A."/>
            <person name="Spalding M.H."/>
            <person name="Kapitonov V.V."/>
            <person name="Ren Q."/>
            <person name="Ferris P."/>
            <person name="Lindquist E."/>
            <person name="Shapiro H."/>
            <person name="Lucas S.M."/>
            <person name="Grimwood J."/>
            <person name="Schmutz J."/>
            <person name="Cardol P."/>
            <person name="Cerutti H."/>
            <person name="Chanfreau G."/>
            <person name="Chen C.L."/>
            <person name="Cognat V."/>
            <person name="Croft M.T."/>
            <person name="Dent R."/>
            <person name="Dutcher S."/>
            <person name="Fernandez E."/>
            <person name="Fukuzawa H."/>
            <person name="Gonzalez-Ballester D."/>
            <person name="Gonzalez-Halphen D."/>
            <person name="Hallmann A."/>
            <person name="Hanikenne M."/>
            <person name="Hippler M."/>
            <person name="Inwood W."/>
            <person name="Jabbari K."/>
            <person name="Kalanon M."/>
            <person name="Kuras R."/>
            <person name="Lefebvre P.A."/>
            <person name="Lemaire S.D."/>
            <person name="Lobanov A.V."/>
            <person name="Lohr M."/>
            <person name="Manuell A."/>
            <person name="Meier I."/>
            <person name="Mets L."/>
            <person name="Mittag M."/>
            <person name="Mittelmeier T."/>
            <person name="Moroney J.V."/>
            <person name="Moseley J."/>
            <person name="Napoli C."/>
            <person name="Nedelcu A.M."/>
            <person name="Niyogi K."/>
            <person name="Novoselov S.V."/>
            <person name="Paulsen I.T."/>
            <person name="Pazour G."/>
            <person name="Purton S."/>
            <person name="Ral J.P."/>
            <person name="Riano-Pachon D.M."/>
            <person name="Riekhof W."/>
            <person name="Rymarquis L."/>
            <person name="Schroda M."/>
            <person name="Stern D."/>
            <person name="Umen J."/>
            <person name="Willows R."/>
            <person name="Wilson N."/>
            <person name="Zimmer S.L."/>
            <person name="Allmer J."/>
            <person name="Balk J."/>
            <person name="Bisova K."/>
            <person name="Chen C.J."/>
            <person name="Elias M."/>
            <person name="Gendler K."/>
            <person name="Hauser C."/>
            <person name="Lamb M.R."/>
            <person name="Ledford H."/>
            <person name="Long J.C."/>
            <person name="Minagawa J."/>
            <person name="Page M.D."/>
            <person name="Pan J."/>
            <person name="Pootakham W."/>
            <person name="Roje S."/>
            <person name="Rose A."/>
            <person name="Stahlberg E."/>
            <person name="Terauchi A.M."/>
            <person name="Yang P."/>
            <person name="Ball S."/>
            <person name="Bowler C."/>
            <person name="Dieckmann C.L."/>
            <person name="Gladyshev V.N."/>
            <person name="Green P."/>
            <person name="Jorgensen R."/>
            <person name="Mayfield S."/>
            <person name="Mueller-Roeber B."/>
            <person name="Rajamani S."/>
            <person name="Sayre R.T."/>
            <person name="Brokstein P."/>
            <person name="Dubchak I."/>
            <person name="Goodstein D."/>
            <person name="Hornick L."/>
            <person name="Huang Y.W."/>
            <person name="Jhaveri J."/>
            <person name="Luo Y."/>
            <person name="Martinez D."/>
            <person name="Ngau W.C."/>
            <person name="Otillar B."/>
            <person name="Poliakov A."/>
            <person name="Porter A."/>
            <person name="Szajkowski L."/>
            <person name="Werner G."/>
            <person name="Zhou K."/>
            <person name="Grigoriev I.V."/>
            <person name="Rokhsar D.S."/>
            <person name="Grossman A.R."/>
        </authorList>
    </citation>
    <scope>NUCLEOTIDE SEQUENCE [LARGE SCALE GENOMIC DNA]</scope>
    <source>
        <strain evidence="19">CC-503</strain>
    </source>
</reference>
<dbReference type="InterPro" id="IPR059000">
    <property type="entry name" value="ATPase_P-type_domA"/>
</dbReference>
<feature type="domain" description="HMA" evidence="17">
    <location>
        <begin position="202"/>
        <end position="268"/>
    </location>
</feature>
<dbReference type="CDD" id="cd02094">
    <property type="entry name" value="P-type_ATPase_Cu-like"/>
    <property type="match status" value="1"/>
</dbReference>
<dbReference type="NCBIfam" id="TIGR00003">
    <property type="entry name" value="copper ion binding protein"/>
    <property type="match status" value="2"/>
</dbReference>
<dbReference type="EMBL" id="CM008977">
    <property type="protein sequence ID" value="PNW71782.1"/>
    <property type="molecule type" value="Genomic_DNA"/>
</dbReference>
<evidence type="ECO:0000313" key="19">
    <source>
        <dbReference type="Proteomes" id="UP000006906"/>
    </source>
</evidence>
<dbReference type="PRINTS" id="PR00119">
    <property type="entry name" value="CATATPASE"/>
</dbReference>
<dbReference type="InParanoid" id="A0A2K3CU24"/>
<dbReference type="InterPro" id="IPR017969">
    <property type="entry name" value="Heavy-metal-associated_CS"/>
</dbReference>
<accession>A0A2K3CU24</accession>
<dbReference type="SUPFAM" id="SSF56784">
    <property type="entry name" value="HAD-like"/>
    <property type="match status" value="1"/>
</dbReference>
<feature type="region of interest" description="Disordered" evidence="15">
    <location>
        <begin position="1140"/>
        <end position="1187"/>
    </location>
</feature>
<dbReference type="InterPro" id="IPR018303">
    <property type="entry name" value="ATPase_P-typ_P_site"/>
</dbReference>
<dbReference type="InterPro" id="IPR023298">
    <property type="entry name" value="ATPase_P-typ_TM_dom_sf"/>
</dbReference>
<dbReference type="ExpressionAtlas" id="A0A2K3CU24">
    <property type="expression patterns" value="baseline"/>
</dbReference>
<dbReference type="InterPro" id="IPR006122">
    <property type="entry name" value="HMA_Cu_ion-bd"/>
</dbReference>
<feature type="transmembrane region" description="Helical" evidence="16">
    <location>
        <begin position="1077"/>
        <end position="1099"/>
    </location>
</feature>
<dbReference type="SUPFAM" id="SSF81660">
    <property type="entry name" value="Metal cation-transporting ATPase, ATP-binding domain N"/>
    <property type="match status" value="2"/>
</dbReference>
<dbReference type="GO" id="GO:0005524">
    <property type="term" value="F:ATP binding"/>
    <property type="evidence" value="ECO:0007669"/>
    <property type="project" value="UniProtKB-KW"/>
</dbReference>
<dbReference type="InterPro" id="IPR036163">
    <property type="entry name" value="HMA_dom_sf"/>
</dbReference>
<evidence type="ECO:0000256" key="16">
    <source>
        <dbReference type="SAM" id="Phobius"/>
    </source>
</evidence>
<dbReference type="CDD" id="cd00371">
    <property type="entry name" value="HMA"/>
    <property type="match status" value="3"/>
</dbReference>
<evidence type="ECO:0000256" key="2">
    <source>
        <dbReference type="ARBA" id="ARBA00006024"/>
    </source>
</evidence>
<feature type="compositionally biased region" description="Basic and acidic residues" evidence="15">
    <location>
        <begin position="1157"/>
        <end position="1166"/>
    </location>
</feature>
<keyword evidence="12" id="KW-0186">Copper</keyword>
<dbReference type="PROSITE" id="PS00154">
    <property type="entry name" value="ATPASE_E1_E2"/>
    <property type="match status" value="1"/>
</dbReference>
<dbReference type="AlphaFoldDB" id="A0A2K3CU24"/>
<dbReference type="InterPro" id="IPR001757">
    <property type="entry name" value="P_typ_ATPase"/>
</dbReference>
<keyword evidence="5 16" id="KW-0812">Transmembrane</keyword>